<name>A0A7X0AWJ9_9PROT</name>
<keyword evidence="3" id="KW-0131">Cell cycle</keyword>
<dbReference type="AlphaFoldDB" id="A0A7X0AWJ9"/>
<accession>A0A7X0AWJ9</accession>
<dbReference type="InterPro" id="IPR007060">
    <property type="entry name" value="FtsL/DivIC"/>
</dbReference>
<feature type="region of interest" description="Disordered" evidence="2">
    <location>
        <begin position="104"/>
        <end position="127"/>
    </location>
</feature>
<dbReference type="EMBL" id="JACIIZ010000002">
    <property type="protein sequence ID" value="MBB6250405.1"/>
    <property type="molecule type" value="Genomic_DNA"/>
</dbReference>
<dbReference type="Pfam" id="PF04977">
    <property type="entry name" value="DivIC"/>
    <property type="match status" value="1"/>
</dbReference>
<keyword evidence="4" id="KW-1185">Reference proteome</keyword>
<evidence type="ECO:0000313" key="4">
    <source>
        <dbReference type="Proteomes" id="UP000539175"/>
    </source>
</evidence>
<sequence length="127" mass="13946">MIGARSFRTALNRALRQVVAPVVGASVVAYFAYHTVQGDRGLMALTQLQAQVTQAKAQLDQVRAEREAMERRARLLRPDNLDPDMLEEEARKVLDFSRPDDLVILLPGKPAPQEDKGTPGATPGKTP</sequence>
<reference evidence="3 4" key="1">
    <citation type="submission" date="2020-08" db="EMBL/GenBank/DDBJ databases">
        <title>Genomic Encyclopedia of Type Strains, Phase IV (KMG-IV): sequencing the most valuable type-strain genomes for metagenomic binning, comparative biology and taxonomic classification.</title>
        <authorList>
            <person name="Goeker M."/>
        </authorList>
    </citation>
    <scope>NUCLEOTIDE SEQUENCE [LARGE SCALE GENOMIC DNA]</scope>
    <source>
        <strain evidence="3 4">DSM 22198</strain>
    </source>
</reference>
<evidence type="ECO:0000256" key="2">
    <source>
        <dbReference type="SAM" id="MobiDB-lite"/>
    </source>
</evidence>
<comment type="caution">
    <text evidence="3">The sequence shown here is derived from an EMBL/GenBank/DDBJ whole genome shotgun (WGS) entry which is preliminary data.</text>
</comment>
<evidence type="ECO:0000313" key="3">
    <source>
        <dbReference type="EMBL" id="MBB6250405.1"/>
    </source>
</evidence>
<dbReference type="RefSeq" id="WP_184797918.1">
    <property type="nucleotide sequence ID" value="NZ_JACIIZ010000002.1"/>
</dbReference>
<gene>
    <name evidence="3" type="ORF">FHS74_000946</name>
</gene>
<protein>
    <submittedName>
        <fullName evidence="3">Cell division protein FtsB</fullName>
    </submittedName>
</protein>
<organism evidence="3 4">
    <name type="scientific">Nitrospirillum iridis</name>
    <dbReference type="NCBI Taxonomy" id="765888"/>
    <lineage>
        <taxon>Bacteria</taxon>
        <taxon>Pseudomonadati</taxon>
        <taxon>Pseudomonadota</taxon>
        <taxon>Alphaproteobacteria</taxon>
        <taxon>Rhodospirillales</taxon>
        <taxon>Azospirillaceae</taxon>
        <taxon>Nitrospirillum</taxon>
    </lineage>
</organism>
<keyword evidence="3" id="KW-0132">Cell division</keyword>
<proteinExistence type="predicted"/>
<dbReference type="Proteomes" id="UP000539175">
    <property type="component" value="Unassembled WGS sequence"/>
</dbReference>
<dbReference type="GO" id="GO:0051301">
    <property type="term" value="P:cell division"/>
    <property type="evidence" value="ECO:0007669"/>
    <property type="project" value="UniProtKB-KW"/>
</dbReference>
<feature type="coiled-coil region" evidence="1">
    <location>
        <begin position="45"/>
        <end position="72"/>
    </location>
</feature>
<keyword evidence="1" id="KW-0175">Coiled coil</keyword>
<evidence type="ECO:0000256" key="1">
    <source>
        <dbReference type="SAM" id="Coils"/>
    </source>
</evidence>